<dbReference type="PANTHER" id="PTHR31645:SF0">
    <property type="entry name" value="OLIGOPEPTIDE TRANSPORTER YGL114W-RELATED"/>
    <property type="match status" value="1"/>
</dbReference>
<reference evidence="7" key="2">
    <citation type="journal article" date="2021" name="Front. Microbiol.">
        <title>Comprehensive Comparative Genomics and Phenotyping of Methylobacterium Species.</title>
        <authorList>
            <person name="Alessa O."/>
            <person name="Ogura Y."/>
            <person name="Fujitani Y."/>
            <person name="Takami H."/>
            <person name="Hayashi T."/>
            <person name="Sahin N."/>
            <person name="Tani A."/>
        </authorList>
    </citation>
    <scope>NUCLEOTIDE SEQUENCE</scope>
    <source>
        <strain evidence="7">DSM 22415</strain>
    </source>
</reference>
<feature type="transmembrane region" description="Helical" evidence="6">
    <location>
        <begin position="109"/>
        <end position="129"/>
    </location>
</feature>
<reference evidence="7" key="3">
    <citation type="submission" date="2021-08" db="EMBL/GenBank/DDBJ databases">
        <authorList>
            <person name="Tani A."/>
            <person name="Ola A."/>
            <person name="Ogura Y."/>
            <person name="Katsura K."/>
            <person name="Hayashi T."/>
        </authorList>
    </citation>
    <scope>NUCLEOTIDE SEQUENCE</scope>
    <source>
        <strain evidence="7">DSM 22415</strain>
    </source>
</reference>
<dbReference type="GO" id="GO:0035673">
    <property type="term" value="F:oligopeptide transmembrane transporter activity"/>
    <property type="evidence" value="ECO:0007669"/>
    <property type="project" value="InterPro"/>
</dbReference>
<evidence type="ECO:0000313" key="10">
    <source>
        <dbReference type="Proteomes" id="UP001055303"/>
    </source>
</evidence>
<feature type="transmembrane region" description="Helical" evidence="6">
    <location>
        <begin position="407"/>
        <end position="427"/>
    </location>
</feature>
<feature type="transmembrane region" description="Helical" evidence="6">
    <location>
        <begin position="84"/>
        <end position="103"/>
    </location>
</feature>
<gene>
    <name evidence="7" type="ORF">IFDJLNFL_3816</name>
    <name evidence="8" type="ORF">MTDSW087_01953</name>
</gene>
<feature type="transmembrane region" description="Helical" evidence="6">
    <location>
        <begin position="379"/>
        <end position="401"/>
    </location>
</feature>
<dbReference type="InterPro" id="IPR004814">
    <property type="entry name" value="Oligopep_transpt"/>
</dbReference>
<evidence type="ECO:0000256" key="4">
    <source>
        <dbReference type="ARBA" id="ARBA00022989"/>
    </source>
</evidence>
<name>A0A564FWM2_9HYPH</name>
<keyword evidence="2" id="KW-0813">Transport</keyword>
<dbReference type="EMBL" id="CABFVH010000009">
    <property type="protein sequence ID" value="VUF12264.1"/>
    <property type="molecule type" value="Genomic_DNA"/>
</dbReference>
<dbReference type="Proteomes" id="UP000401717">
    <property type="component" value="Unassembled WGS sequence"/>
</dbReference>
<feature type="transmembrane region" description="Helical" evidence="6">
    <location>
        <begin position="341"/>
        <end position="367"/>
    </location>
</feature>
<feature type="transmembrane region" description="Helical" evidence="6">
    <location>
        <begin position="227"/>
        <end position="248"/>
    </location>
</feature>
<dbReference type="Proteomes" id="UP001055303">
    <property type="component" value="Unassembled WGS sequence"/>
</dbReference>
<dbReference type="OrthoDB" id="9809340at2"/>
<organism evidence="8 9">
    <name type="scientific">Methylobacterium dankookense</name>
    <dbReference type="NCBI Taxonomy" id="560405"/>
    <lineage>
        <taxon>Bacteria</taxon>
        <taxon>Pseudomonadati</taxon>
        <taxon>Pseudomonadota</taxon>
        <taxon>Alphaproteobacteria</taxon>
        <taxon>Hyphomicrobiales</taxon>
        <taxon>Methylobacteriaceae</taxon>
        <taxon>Methylobacterium</taxon>
    </lineage>
</organism>
<evidence type="ECO:0000313" key="8">
    <source>
        <dbReference type="EMBL" id="VUF12264.1"/>
    </source>
</evidence>
<feature type="transmembrane region" description="Helical" evidence="6">
    <location>
        <begin position="165"/>
        <end position="189"/>
    </location>
</feature>
<evidence type="ECO:0000256" key="6">
    <source>
        <dbReference type="SAM" id="Phobius"/>
    </source>
</evidence>
<evidence type="ECO:0000256" key="2">
    <source>
        <dbReference type="ARBA" id="ARBA00022448"/>
    </source>
</evidence>
<accession>A0A564FWM2</accession>
<sequence>MDQPTPPATARTHRHGAEITPRGLVLGALITVLFMAANVYLGLKTGMTFSSSIPAAMLAMGALRLVGGSGILENNIVQTQASAAGTLCNVILVLPGLVLVGHWHGFPFWQTAGITLVGGLLGVAFSIPLRRALVIGAGLPYPEGVAAAEVLRAGEGAGRDAGRGLAVLLAGLAGGGLVGFLTAGLRVLAEGVRTAVSLGPAVFGLGTGFSLALVGIGYLVGIGACLAILTGVVLAWGIAVPALTALGAHADLAPAEAAQAVWAGQVRLIGAGIMAAGAAWTVGTLARPILAGLRAGLRAARASGRDLPRQERDLPLPLVAGGALALTLPLAWLVHDFAGGGVLLVAVAVSFVMLFGFLMAAACGYLAGLLGSSTSPISGIGIITAMAAALLLPLVLGPAAGPEGTRFVVAAALLVAAVIVTTASIANDNLQDLKTGQLVDATPWRQQAVLILGVAVGSAVIAPLMALLYEAYGFVGALPRPGMVPEDAMAVPQAALVTQIADGIVRGTLPWGMVLAGLGLGSVLVAVEAALRRRGVSFPALTVGIGMYLPLSVEVTIAAGGLLGWAADRRLARAGAAPEAVEAARRRGVLLASGLLVGESGIGVVFAGADTLAGRSGSLALDGFARAPALALGLAVFAAGLLLFYRLASRPPG</sequence>
<proteinExistence type="predicted"/>
<evidence type="ECO:0000256" key="3">
    <source>
        <dbReference type="ARBA" id="ARBA00022692"/>
    </source>
</evidence>
<evidence type="ECO:0008006" key="11">
    <source>
        <dbReference type="Google" id="ProtNLM"/>
    </source>
</evidence>
<feature type="transmembrane region" description="Helical" evidence="6">
    <location>
        <begin position="512"/>
        <end position="531"/>
    </location>
</feature>
<dbReference type="PANTHER" id="PTHR31645">
    <property type="entry name" value="OLIGOPEPTIDE TRANSPORTER YGL114W-RELATED"/>
    <property type="match status" value="1"/>
</dbReference>
<keyword evidence="3 6" id="KW-0812">Transmembrane</keyword>
<keyword evidence="4 6" id="KW-1133">Transmembrane helix</keyword>
<dbReference type="AlphaFoldDB" id="A0A564FWM2"/>
<feature type="transmembrane region" description="Helical" evidence="6">
    <location>
        <begin position="268"/>
        <end position="293"/>
    </location>
</feature>
<comment type="subcellular location">
    <subcellularLocation>
        <location evidence="1">Membrane</location>
        <topology evidence="1">Multi-pass membrane protein</topology>
    </subcellularLocation>
</comment>
<feature type="transmembrane region" description="Helical" evidence="6">
    <location>
        <begin position="23"/>
        <end position="41"/>
    </location>
</feature>
<evidence type="ECO:0000256" key="1">
    <source>
        <dbReference type="ARBA" id="ARBA00004141"/>
    </source>
</evidence>
<feature type="transmembrane region" description="Helical" evidence="6">
    <location>
        <begin position="588"/>
        <end position="609"/>
    </location>
</feature>
<dbReference type="InterPro" id="IPR004813">
    <property type="entry name" value="OPT"/>
</dbReference>
<evidence type="ECO:0000256" key="5">
    <source>
        <dbReference type="ARBA" id="ARBA00023136"/>
    </source>
</evidence>
<keyword evidence="10" id="KW-1185">Reference proteome</keyword>
<dbReference type="GO" id="GO:0016020">
    <property type="term" value="C:membrane"/>
    <property type="evidence" value="ECO:0007669"/>
    <property type="project" value="UniProtKB-SubCell"/>
</dbReference>
<dbReference type="NCBIfam" id="TIGR00728">
    <property type="entry name" value="OPT_sfam"/>
    <property type="match status" value="2"/>
</dbReference>
<evidence type="ECO:0000313" key="9">
    <source>
        <dbReference type="Proteomes" id="UP000401717"/>
    </source>
</evidence>
<feature type="transmembrane region" description="Helical" evidence="6">
    <location>
        <begin position="53"/>
        <end position="72"/>
    </location>
</feature>
<feature type="transmembrane region" description="Helical" evidence="6">
    <location>
        <begin position="629"/>
        <end position="648"/>
    </location>
</feature>
<protein>
    <recommendedName>
        <fullName evidence="11">OPT oligopeptide transporter protein</fullName>
    </recommendedName>
</protein>
<feature type="transmembrane region" description="Helical" evidence="6">
    <location>
        <begin position="543"/>
        <end position="567"/>
    </location>
</feature>
<feature type="transmembrane region" description="Helical" evidence="6">
    <location>
        <begin position="448"/>
        <end position="469"/>
    </location>
</feature>
<dbReference type="EMBL" id="BPQI01000125">
    <property type="protein sequence ID" value="GJD57903.1"/>
    <property type="molecule type" value="Genomic_DNA"/>
</dbReference>
<evidence type="ECO:0000313" key="7">
    <source>
        <dbReference type="EMBL" id="GJD57903.1"/>
    </source>
</evidence>
<dbReference type="RefSeq" id="WP_144763233.1">
    <property type="nucleotide sequence ID" value="NZ_BPQI01000125.1"/>
</dbReference>
<dbReference type="InterPro" id="IPR045035">
    <property type="entry name" value="YSL-like"/>
</dbReference>
<feature type="transmembrane region" description="Helical" evidence="6">
    <location>
        <begin position="201"/>
        <end position="220"/>
    </location>
</feature>
<dbReference type="NCBIfam" id="TIGR00733">
    <property type="entry name" value="OPT family oligopeptide transporter"/>
    <property type="match status" value="1"/>
</dbReference>
<keyword evidence="5 6" id="KW-0472">Membrane</keyword>
<dbReference type="Pfam" id="PF03169">
    <property type="entry name" value="OPT"/>
    <property type="match status" value="1"/>
</dbReference>
<reference evidence="8 9" key="1">
    <citation type="submission" date="2019-06" db="EMBL/GenBank/DDBJ databases">
        <authorList>
            <person name="Rodrigo-Torres L."/>
            <person name="Arahal R. D."/>
            <person name="Lucena T."/>
        </authorList>
    </citation>
    <scope>NUCLEOTIDE SEQUENCE [LARGE SCALE GENOMIC DNA]</scope>
    <source>
        <strain evidence="8 9">SW08-7</strain>
    </source>
</reference>